<organism evidence="7 8">
    <name type="scientific">Haemophilus paracuniculus</name>
    <dbReference type="NCBI Taxonomy" id="734"/>
    <lineage>
        <taxon>Bacteria</taxon>
        <taxon>Pseudomonadati</taxon>
        <taxon>Pseudomonadota</taxon>
        <taxon>Gammaproteobacteria</taxon>
        <taxon>Pasteurellales</taxon>
        <taxon>Pasteurellaceae</taxon>
        <taxon>Haemophilus</taxon>
    </lineage>
</organism>
<feature type="transmembrane region" description="Helical" evidence="5">
    <location>
        <begin position="56"/>
        <end position="73"/>
    </location>
</feature>
<evidence type="ECO:0000256" key="3">
    <source>
        <dbReference type="ARBA" id="ARBA00022989"/>
    </source>
</evidence>
<keyword evidence="8" id="KW-1185">Reference proteome</keyword>
<dbReference type="AlphaFoldDB" id="A0A1T0AU17"/>
<evidence type="ECO:0000259" key="6">
    <source>
        <dbReference type="Pfam" id="PF04932"/>
    </source>
</evidence>
<accession>A0A1T0AU17</accession>
<dbReference type="STRING" id="734.B0187_03335"/>
<evidence type="ECO:0000313" key="8">
    <source>
        <dbReference type="Proteomes" id="UP000190867"/>
    </source>
</evidence>
<feature type="transmembrane region" description="Helical" evidence="5">
    <location>
        <begin position="296"/>
        <end position="315"/>
    </location>
</feature>
<feature type="transmembrane region" description="Helical" evidence="5">
    <location>
        <begin position="26"/>
        <end position="44"/>
    </location>
</feature>
<feature type="transmembrane region" description="Helical" evidence="5">
    <location>
        <begin position="80"/>
        <end position="100"/>
    </location>
</feature>
<dbReference type="Pfam" id="PF04932">
    <property type="entry name" value="Wzy_C"/>
    <property type="match status" value="1"/>
</dbReference>
<sequence length="384" mass="44214">MLLVVSVLYGIYYLIQNKKINIQHKWLFYTVLFYFVGFFISWIFNKGAFKQLDNPLRVLLLFTIVIFLCHHKFNYKFLVWSIPIGSVVAGIVALYHRFILNLPSAFRLQMKIQLGDISMSLGMLSLVIALYFGHKKQNKYALITLLASFGGILASVLSQARGGWIGVPLLLAVILFIYRKELNKKLLSKMIIIVSLLIGSLFLFNSQTKIMDRIIISTNEVIRFSTQNKINSSAGERFEMWKGAYFSFQEKPLFGWGEEGFLENQKKLVSEKKLAKRVENYTHAHNQYIDALAKRGINGLIGLLAIFIIPLVFFIHTLRKYHNTVELKLLSTLGIVHIISVMSYSLTQSFLAHNSGNIFYFFVLFVLYSAIYIQKQNYVNQIVK</sequence>
<feature type="transmembrane region" description="Helical" evidence="5">
    <location>
        <begin position="186"/>
        <end position="204"/>
    </location>
</feature>
<evidence type="ECO:0000256" key="1">
    <source>
        <dbReference type="ARBA" id="ARBA00004141"/>
    </source>
</evidence>
<evidence type="ECO:0000256" key="2">
    <source>
        <dbReference type="ARBA" id="ARBA00022692"/>
    </source>
</evidence>
<name>A0A1T0AU17_9PAST</name>
<keyword evidence="2 5" id="KW-0812">Transmembrane</keyword>
<dbReference type="PANTHER" id="PTHR37422">
    <property type="entry name" value="TEICHURONIC ACID BIOSYNTHESIS PROTEIN TUAE"/>
    <property type="match status" value="1"/>
</dbReference>
<feature type="domain" description="O-antigen ligase-related" evidence="6">
    <location>
        <begin position="148"/>
        <end position="303"/>
    </location>
</feature>
<dbReference type="GO" id="GO:0016020">
    <property type="term" value="C:membrane"/>
    <property type="evidence" value="ECO:0007669"/>
    <property type="project" value="UniProtKB-SubCell"/>
</dbReference>
<evidence type="ECO:0000256" key="5">
    <source>
        <dbReference type="SAM" id="Phobius"/>
    </source>
</evidence>
<dbReference type="PANTHER" id="PTHR37422:SF17">
    <property type="entry name" value="O-ANTIGEN LIGASE"/>
    <property type="match status" value="1"/>
</dbReference>
<evidence type="ECO:0000256" key="4">
    <source>
        <dbReference type="ARBA" id="ARBA00023136"/>
    </source>
</evidence>
<dbReference type="Proteomes" id="UP000190867">
    <property type="component" value="Unassembled WGS sequence"/>
</dbReference>
<keyword evidence="4 5" id="KW-0472">Membrane</keyword>
<feature type="transmembrane region" description="Helical" evidence="5">
    <location>
        <begin position="112"/>
        <end position="133"/>
    </location>
</feature>
<proteinExistence type="predicted"/>
<dbReference type="EMBL" id="MUYA01000004">
    <property type="protein sequence ID" value="OOS00189.1"/>
    <property type="molecule type" value="Genomic_DNA"/>
</dbReference>
<evidence type="ECO:0000313" key="7">
    <source>
        <dbReference type="EMBL" id="OOS00189.1"/>
    </source>
</evidence>
<keyword evidence="3 5" id="KW-1133">Transmembrane helix</keyword>
<reference evidence="7 8" key="1">
    <citation type="submission" date="2017-02" db="EMBL/GenBank/DDBJ databases">
        <title>Draft genome sequence of Haemophilus paracuniculus CCUG 43573 type strain.</title>
        <authorList>
            <person name="Engstrom-Jakobsson H."/>
            <person name="Salva-Serra F."/>
            <person name="Thorell K."/>
            <person name="Gonzales-Siles L."/>
            <person name="Karlsson R."/>
            <person name="Boulund F."/>
            <person name="Engstrand L."/>
            <person name="Kristiansson E."/>
            <person name="Moore E."/>
        </authorList>
    </citation>
    <scope>NUCLEOTIDE SEQUENCE [LARGE SCALE GENOMIC DNA]</scope>
    <source>
        <strain evidence="7 8">CCUG 43573</strain>
    </source>
</reference>
<gene>
    <name evidence="7" type="ORF">B0187_03335</name>
</gene>
<dbReference type="InterPro" id="IPR007016">
    <property type="entry name" value="O-antigen_ligase-rel_domated"/>
</dbReference>
<feature type="transmembrane region" description="Helical" evidence="5">
    <location>
        <begin position="140"/>
        <end position="157"/>
    </location>
</feature>
<protein>
    <recommendedName>
        <fullName evidence="6">O-antigen ligase-related domain-containing protein</fullName>
    </recommendedName>
</protein>
<feature type="transmembrane region" description="Helical" evidence="5">
    <location>
        <begin position="327"/>
        <end position="346"/>
    </location>
</feature>
<comment type="caution">
    <text evidence="7">The sequence shown here is derived from an EMBL/GenBank/DDBJ whole genome shotgun (WGS) entry which is preliminary data.</text>
</comment>
<feature type="transmembrane region" description="Helical" evidence="5">
    <location>
        <begin position="358"/>
        <end position="374"/>
    </location>
</feature>
<comment type="subcellular location">
    <subcellularLocation>
        <location evidence="1">Membrane</location>
        <topology evidence="1">Multi-pass membrane protein</topology>
    </subcellularLocation>
</comment>
<dbReference type="InterPro" id="IPR051533">
    <property type="entry name" value="WaaL-like"/>
</dbReference>
<feature type="transmembrane region" description="Helical" evidence="5">
    <location>
        <begin position="163"/>
        <end position="179"/>
    </location>
</feature>